<name>A0A9N8I038_9STRA</name>
<evidence type="ECO:0000256" key="1">
    <source>
        <dbReference type="SAM" id="MobiDB-lite"/>
    </source>
</evidence>
<organism evidence="2 3">
    <name type="scientific">Seminavis robusta</name>
    <dbReference type="NCBI Taxonomy" id="568900"/>
    <lineage>
        <taxon>Eukaryota</taxon>
        <taxon>Sar</taxon>
        <taxon>Stramenopiles</taxon>
        <taxon>Ochrophyta</taxon>
        <taxon>Bacillariophyta</taxon>
        <taxon>Bacillariophyceae</taxon>
        <taxon>Bacillariophycidae</taxon>
        <taxon>Naviculales</taxon>
        <taxon>Naviculaceae</taxon>
        <taxon>Seminavis</taxon>
    </lineage>
</organism>
<comment type="caution">
    <text evidence="2">The sequence shown here is derived from an EMBL/GenBank/DDBJ whole genome shotgun (WGS) entry which is preliminary data.</text>
</comment>
<reference evidence="2" key="1">
    <citation type="submission" date="2020-06" db="EMBL/GenBank/DDBJ databases">
        <authorList>
            <consortium name="Plant Systems Biology data submission"/>
        </authorList>
    </citation>
    <scope>NUCLEOTIDE SEQUENCE</scope>
    <source>
        <strain evidence="2">D6</strain>
    </source>
</reference>
<evidence type="ECO:0000313" key="2">
    <source>
        <dbReference type="EMBL" id="CAB9529423.1"/>
    </source>
</evidence>
<protein>
    <submittedName>
        <fullName evidence="2">Uncharacterized protein</fullName>
    </submittedName>
</protein>
<dbReference type="AlphaFoldDB" id="A0A9N8I038"/>
<feature type="region of interest" description="Disordered" evidence="1">
    <location>
        <begin position="1"/>
        <end position="40"/>
    </location>
</feature>
<keyword evidence="3" id="KW-1185">Reference proteome</keyword>
<proteinExistence type="predicted"/>
<feature type="compositionally biased region" description="Basic and acidic residues" evidence="1">
    <location>
        <begin position="1"/>
        <end position="28"/>
    </location>
</feature>
<gene>
    <name evidence="2" type="ORF">SEMRO_2500_G329420.1</name>
</gene>
<sequence length="402" mass="43958">MDDDGRKRKREDDENARDESKADEEWFRRRQQQAQAQAESLRLTSVADQLNRAELVRSSLQASAGSLNPSALLPQGLPSRATGGLTIPEVTLNNALLPNTASLARSTLLRNALQGNPTWPPAPAAPVAPLSLPSLDPSARNLATGYASLPFSFSSPSFSANPLLMGNTGPASAPSSALHMSLLDQVSVRQRLNQTTSLRQLTQERFGQNPMPSLMQSLSNDPSAMDNRVARLPSFQYQQLQPNAANEPPPSSRAPVMLYLPCDDESLTPYQCLARRQIELFEATPADVEAGTQGRNRSIVLGQVGIRCRHCSALKLADRARGSTYYPRKLQGLYQAGQNMSNSHLLQYCTRIPKEIRDELQRLGNKKSSAGGGKDYWSGGAKILGVIEDEQGLRFEKKSRPL</sequence>
<accession>A0A9N8I038</accession>
<dbReference type="EMBL" id="CAICTM010002498">
    <property type="protein sequence ID" value="CAB9529423.1"/>
    <property type="molecule type" value="Genomic_DNA"/>
</dbReference>
<evidence type="ECO:0000313" key="3">
    <source>
        <dbReference type="Proteomes" id="UP001153069"/>
    </source>
</evidence>
<dbReference type="Proteomes" id="UP001153069">
    <property type="component" value="Unassembled WGS sequence"/>
</dbReference>